<protein>
    <submittedName>
        <fullName evidence="2">Uncharacterized protein</fullName>
    </submittedName>
</protein>
<comment type="caution">
    <text evidence="2">The sequence shown here is derived from an EMBL/GenBank/DDBJ whole genome shotgun (WGS) entry which is preliminary data.</text>
</comment>
<dbReference type="EMBL" id="CADEBC010000958">
    <property type="protein sequence ID" value="CAB3262442.1"/>
    <property type="molecule type" value="Genomic_DNA"/>
</dbReference>
<dbReference type="OrthoDB" id="7424229at2759"/>
<organism evidence="2 3">
    <name type="scientific">Arctia plantaginis</name>
    <name type="common">Wood tiger moth</name>
    <name type="synonym">Phalaena plantaginis</name>
    <dbReference type="NCBI Taxonomy" id="874455"/>
    <lineage>
        <taxon>Eukaryota</taxon>
        <taxon>Metazoa</taxon>
        <taxon>Ecdysozoa</taxon>
        <taxon>Arthropoda</taxon>
        <taxon>Hexapoda</taxon>
        <taxon>Insecta</taxon>
        <taxon>Pterygota</taxon>
        <taxon>Neoptera</taxon>
        <taxon>Endopterygota</taxon>
        <taxon>Lepidoptera</taxon>
        <taxon>Glossata</taxon>
        <taxon>Ditrysia</taxon>
        <taxon>Noctuoidea</taxon>
        <taxon>Erebidae</taxon>
        <taxon>Arctiinae</taxon>
        <taxon>Arctia</taxon>
    </lineage>
</organism>
<gene>
    <name evidence="2" type="ORF">APLA_LOCUS18414</name>
</gene>
<dbReference type="AlphaFoldDB" id="A0A8S1BRL3"/>
<feature type="region of interest" description="Disordered" evidence="1">
    <location>
        <begin position="138"/>
        <end position="159"/>
    </location>
</feature>
<evidence type="ECO:0000313" key="2">
    <source>
        <dbReference type="EMBL" id="CAB3262442.1"/>
    </source>
</evidence>
<reference evidence="2 3" key="1">
    <citation type="submission" date="2020-04" db="EMBL/GenBank/DDBJ databases">
        <authorList>
            <person name="Wallbank WR R."/>
            <person name="Pardo Diaz C."/>
            <person name="Kozak K."/>
            <person name="Martin S."/>
            <person name="Jiggins C."/>
            <person name="Moest M."/>
            <person name="Warren A I."/>
            <person name="Byers J.R.P. K."/>
            <person name="Montejo-Kovacevich G."/>
            <person name="Yen C E."/>
        </authorList>
    </citation>
    <scope>NUCLEOTIDE SEQUENCE [LARGE SCALE GENOMIC DNA]</scope>
</reference>
<name>A0A8S1BRL3_ARCPL</name>
<proteinExistence type="predicted"/>
<sequence>MSPTAWTNWAQNCSYNRSGKRRRRFDEINNTIDCLKMELLMNDIVLKNEIDLRINSDYDRALISAELYRERLEALANSSRSQIWRVQTGNSPVPANDFHLDYDSWNTKRMKYGYGEGNSQKSNTHNQDWAFNTIQKRKNAQPVKRAVPRKPTTTKNKTQASVTARKGVAASTTSTAYENVSSSVKTEPNIGKNKLTQNIPSLLSCDLSHIKLEFDEGHNIFGKCKNNLMAPLKNSAVKIKAEPATDEDVMVDDLADSL</sequence>
<evidence type="ECO:0000313" key="3">
    <source>
        <dbReference type="Proteomes" id="UP000494106"/>
    </source>
</evidence>
<evidence type="ECO:0000256" key="1">
    <source>
        <dbReference type="SAM" id="MobiDB-lite"/>
    </source>
</evidence>
<keyword evidence="3" id="KW-1185">Reference proteome</keyword>
<dbReference type="Proteomes" id="UP000494106">
    <property type="component" value="Unassembled WGS sequence"/>
</dbReference>
<accession>A0A8S1BRL3</accession>